<evidence type="ECO:0000256" key="1">
    <source>
        <dbReference type="ARBA" id="ARBA00022443"/>
    </source>
</evidence>
<dbReference type="SMART" id="SM00326">
    <property type="entry name" value="SH3"/>
    <property type="match status" value="1"/>
</dbReference>
<dbReference type="PRINTS" id="PR00401">
    <property type="entry name" value="SH2DOMAIN"/>
</dbReference>
<dbReference type="InterPro" id="IPR036860">
    <property type="entry name" value="SH2_dom_sf"/>
</dbReference>
<protein>
    <recommendedName>
        <fullName evidence="11">Tyrosine-protein kinase</fullName>
        <ecNumber evidence="11">2.7.10.2</ecNumber>
    </recommendedName>
</protein>
<evidence type="ECO:0000259" key="12">
    <source>
        <dbReference type="PROSITE" id="PS50001"/>
    </source>
</evidence>
<evidence type="ECO:0000256" key="11">
    <source>
        <dbReference type="RuleBase" id="RU362096"/>
    </source>
</evidence>
<dbReference type="PANTHER" id="PTHR24418">
    <property type="entry name" value="TYROSINE-PROTEIN KINASE"/>
    <property type="match status" value="1"/>
</dbReference>
<accession>A0A8E0S0Q2</accession>
<dbReference type="SMART" id="SM00252">
    <property type="entry name" value="SH2"/>
    <property type="match status" value="1"/>
</dbReference>
<dbReference type="InterPro" id="IPR000719">
    <property type="entry name" value="Prot_kinase_dom"/>
</dbReference>
<evidence type="ECO:0000256" key="6">
    <source>
        <dbReference type="ARBA" id="ARBA00023137"/>
    </source>
</evidence>
<proteinExistence type="inferred from homology"/>
<dbReference type="InterPro" id="IPR001452">
    <property type="entry name" value="SH3_domain"/>
</dbReference>
<dbReference type="SUPFAM" id="SSF55550">
    <property type="entry name" value="SH2 domain"/>
    <property type="match status" value="1"/>
</dbReference>
<evidence type="ECO:0000259" key="14">
    <source>
        <dbReference type="PROSITE" id="PS50011"/>
    </source>
</evidence>
<dbReference type="Gene3D" id="1.10.510.10">
    <property type="entry name" value="Transferase(Phosphotransferase) domain 1"/>
    <property type="match status" value="1"/>
</dbReference>
<organism evidence="15 16">
    <name type="scientific">Fasciolopsis buskii</name>
    <dbReference type="NCBI Taxonomy" id="27845"/>
    <lineage>
        <taxon>Eukaryota</taxon>
        <taxon>Metazoa</taxon>
        <taxon>Spiralia</taxon>
        <taxon>Lophotrochozoa</taxon>
        <taxon>Platyhelminthes</taxon>
        <taxon>Trematoda</taxon>
        <taxon>Digenea</taxon>
        <taxon>Plagiorchiida</taxon>
        <taxon>Echinostomata</taxon>
        <taxon>Echinostomatoidea</taxon>
        <taxon>Fasciolidae</taxon>
        <taxon>Fasciolopsis</taxon>
    </lineage>
</organism>
<dbReference type="Proteomes" id="UP000728185">
    <property type="component" value="Unassembled WGS sequence"/>
</dbReference>
<keyword evidence="8" id="KW-0727">SH2 domain</keyword>
<comment type="catalytic activity">
    <reaction evidence="7 11">
        <text>L-tyrosyl-[protein] + ATP = O-phospho-L-tyrosyl-[protein] + ADP + H(+)</text>
        <dbReference type="Rhea" id="RHEA:10596"/>
        <dbReference type="Rhea" id="RHEA-COMP:10136"/>
        <dbReference type="Rhea" id="RHEA-COMP:20101"/>
        <dbReference type="ChEBI" id="CHEBI:15378"/>
        <dbReference type="ChEBI" id="CHEBI:30616"/>
        <dbReference type="ChEBI" id="CHEBI:46858"/>
        <dbReference type="ChEBI" id="CHEBI:61978"/>
        <dbReference type="ChEBI" id="CHEBI:456216"/>
        <dbReference type="EC" id="2.7.10.2"/>
    </reaction>
</comment>
<name>A0A8E0S0Q2_9TREM</name>
<dbReference type="SMART" id="SM00219">
    <property type="entry name" value="TyrKc"/>
    <property type="match status" value="1"/>
</dbReference>
<evidence type="ECO:0000256" key="2">
    <source>
        <dbReference type="ARBA" id="ARBA00022679"/>
    </source>
</evidence>
<dbReference type="AlphaFoldDB" id="A0A8E0S0Q2"/>
<comment type="caution">
    <text evidence="15">The sequence shown here is derived from an EMBL/GenBank/DDBJ whole genome shotgun (WGS) entry which is preliminary data.</text>
</comment>
<dbReference type="InterPro" id="IPR017441">
    <property type="entry name" value="Protein_kinase_ATP_BS"/>
</dbReference>
<dbReference type="InterPro" id="IPR001245">
    <property type="entry name" value="Ser-Thr/Tyr_kinase_cat_dom"/>
</dbReference>
<evidence type="ECO:0000256" key="10">
    <source>
        <dbReference type="PROSITE-ProRule" id="PRU10141"/>
    </source>
</evidence>
<dbReference type="PROSITE" id="PS00109">
    <property type="entry name" value="PROTEIN_KINASE_TYR"/>
    <property type="match status" value="1"/>
</dbReference>
<dbReference type="PROSITE" id="PS50001">
    <property type="entry name" value="SH2"/>
    <property type="match status" value="1"/>
</dbReference>
<sequence length="525" mass="58765">MTQIGVAYKPGDIVSAAYSFKKDKNEDLSFDRNDKLKIINIAKDSNWAHAKNSSGETGLIPLNYVQPSTGTPKRLTSYTWYHGRITRPESEKVLSGQAVGSFLVRDSDLYAGDLTLCVVGPPVAETNDSGATTEGCTTVPATNVQHYHIIRKLMESKMSSADGIQMNETTNATHYSLDEFDWFSTLPDLIQYYSIPDSGLVSPLLHPVPDVQRKRLELLRSNGWIIPRKDLILRDQLGHGEFGEVVKATYRNRNVAVKMYKKSACKLAITYEASLMTNLDHQNLISFVGLVYEPDEDAVYTVIEYLPHGNLLTYLHSRTRDEVTDRDKLQFSIDACRGLAYLEERGIVHRDIAARNILLAGQTPKLVAKVADFGMARDLNNTTLLPVRPCPSDSASPPVPCRELSEHLSSSPPSTNATCINSSEMEAPSSTRTLILHDNAAIPVKWTAPEAVRKRLFSSKSDVWSFGILLWEIYSYGRIPYPRMVSSQGCIIRFLFLHIYAYSSTVKNFFSTKLFIVCRFCLSLE</sequence>
<gene>
    <name evidence="15" type="ORF">FBUS_05376</name>
</gene>
<keyword evidence="5 10" id="KW-0067">ATP-binding</keyword>
<dbReference type="EC" id="2.7.10.2" evidence="11"/>
<dbReference type="Gene3D" id="3.30.505.10">
    <property type="entry name" value="SH2 domain"/>
    <property type="match status" value="1"/>
</dbReference>
<feature type="domain" description="SH2" evidence="12">
    <location>
        <begin position="80"/>
        <end position="208"/>
    </location>
</feature>
<dbReference type="InterPro" id="IPR036028">
    <property type="entry name" value="SH3-like_dom_sf"/>
</dbReference>
<evidence type="ECO:0000256" key="9">
    <source>
        <dbReference type="PROSITE-ProRule" id="PRU00192"/>
    </source>
</evidence>
<dbReference type="Pfam" id="PF00018">
    <property type="entry name" value="SH3_1"/>
    <property type="match status" value="1"/>
</dbReference>
<keyword evidence="4 11" id="KW-0418">Kinase</keyword>
<keyword evidence="1 9" id="KW-0728">SH3 domain</keyword>
<dbReference type="SUPFAM" id="SSF50044">
    <property type="entry name" value="SH3-domain"/>
    <property type="match status" value="1"/>
</dbReference>
<dbReference type="InterPro" id="IPR020635">
    <property type="entry name" value="Tyr_kinase_cat_dom"/>
</dbReference>
<evidence type="ECO:0000259" key="13">
    <source>
        <dbReference type="PROSITE" id="PS50002"/>
    </source>
</evidence>
<dbReference type="InterPro" id="IPR008266">
    <property type="entry name" value="Tyr_kinase_AS"/>
</dbReference>
<keyword evidence="2 11" id="KW-0808">Transferase</keyword>
<feature type="domain" description="SH3" evidence="13">
    <location>
        <begin position="9"/>
        <end position="70"/>
    </location>
</feature>
<dbReference type="Pfam" id="PF00017">
    <property type="entry name" value="SH2"/>
    <property type="match status" value="1"/>
</dbReference>
<dbReference type="PROSITE" id="PS50011">
    <property type="entry name" value="PROTEIN_KINASE_DOM"/>
    <property type="match status" value="1"/>
</dbReference>
<dbReference type="PROSITE" id="PS50002">
    <property type="entry name" value="SH3"/>
    <property type="match status" value="1"/>
</dbReference>
<evidence type="ECO:0000256" key="4">
    <source>
        <dbReference type="ARBA" id="ARBA00022777"/>
    </source>
</evidence>
<dbReference type="GO" id="GO:0005524">
    <property type="term" value="F:ATP binding"/>
    <property type="evidence" value="ECO:0007669"/>
    <property type="project" value="UniProtKB-UniRule"/>
</dbReference>
<evidence type="ECO:0000256" key="5">
    <source>
        <dbReference type="ARBA" id="ARBA00022840"/>
    </source>
</evidence>
<dbReference type="EMBL" id="LUCM01003355">
    <property type="protein sequence ID" value="KAA0195915.1"/>
    <property type="molecule type" value="Genomic_DNA"/>
</dbReference>
<dbReference type="InterPro" id="IPR011009">
    <property type="entry name" value="Kinase-like_dom_sf"/>
</dbReference>
<reference evidence="15" key="1">
    <citation type="submission" date="2019-05" db="EMBL/GenBank/DDBJ databases">
        <title>Annotation for the trematode Fasciolopsis buski.</title>
        <authorList>
            <person name="Choi Y.-J."/>
        </authorList>
    </citation>
    <scope>NUCLEOTIDE SEQUENCE</scope>
    <source>
        <strain evidence="15">HT</strain>
        <tissue evidence="15">Whole worm</tissue>
    </source>
</reference>
<dbReference type="InterPro" id="IPR050198">
    <property type="entry name" value="Non-receptor_tyrosine_kinases"/>
</dbReference>
<dbReference type="InterPro" id="IPR000980">
    <property type="entry name" value="SH2"/>
</dbReference>
<keyword evidence="6 11" id="KW-0829">Tyrosine-protein kinase</keyword>
<keyword evidence="16" id="KW-1185">Reference proteome</keyword>
<evidence type="ECO:0000256" key="3">
    <source>
        <dbReference type="ARBA" id="ARBA00022741"/>
    </source>
</evidence>
<feature type="domain" description="Protein kinase" evidence="14">
    <location>
        <begin position="231"/>
        <end position="525"/>
    </location>
</feature>
<dbReference type="OrthoDB" id="346907at2759"/>
<dbReference type="PROSITE" id="PS00107">
    <property type="entry name" value="PROTEIN_KINASE_ATP"/>
    <property type="match status" value="1"/>
</dbReference>
<dbReference type="SUPFAM" id="SSF56112">
    <property type="entry name" value="Protein kinase-like (PK-like)"/>
    <property type="match status" value="1"/>
</dbReference>
<dbReference type="Gene3D" id="3.30.200.20">
    <property type="entry name" value="Phosphorylase Kinase, domain 1"/>
    <property type="match status" value="1"/>
</dbReference>
<evidence type="ECO:0000256" key="8">
    <source>
        <dbReference type="PROSITE-ProRule" id="PRU00191"/>
    </source>
</evidence>
<feature type="binding site" evidence="10">
    <location>
        <position position="266"/>
    </location>
    <ligand>
        <name>ATP</name>
        <dbReference type="ChEBI" id="CHEBI:30616"/>
    </ligand>
</feature>
<evidence type="ECO:0000256" key="7">
    <source>
        <dbReference type="ARBA" id="ARBA00051245"/>
    </source>
</evidence>
<dbReference type="GO" id="GO:0004715">
    <property type="term" value="F:non-membrane spanning protein tyrosine kinase activity"/>
    <property type="evidence" value="ECO:0007669"/>
    <property type="project" value="UniProtKB-EC"/>
</dbReference>
<comment type="similarity">
    <text evidence="11">Belongs to the protein kinase superfamily. Tyr protein kinase family.</text>
</comment>
<evidence type="ECO:0000313" key="15">
    <source>
        <dbReference type="EMBL" id="KAA0195915.1"/>
    </source>
</evidence>
<keyword evidence="3 10" id="KW-0547">Nucleotide-binding</keyword>
<dbReference type="Pfam" id="PF07714">
    <property type="entry name" value="PK_Tyr_Ser-Thr"/>
    <property type="match status" value="2"/>
</dbReference>
<evidence type="ECO:0000313" key="16">
    <source>
        <dbReference type="Proteomes" id="UP000728185"/>
    </source>
</evidence>
<dbReference type="Gene3D" id="2.30.30.40">
    <property type="entry name" value="SH3 Domains"/>
    <property type="match status" value="1"/>
</dbReference>